<dbReference type="EMBL" id="AGEK01000016">
    <property type="protein sequence ID" value="EHO73126.1"/>
    <property type="molecule type" value="Genomic_DNA"/>
</dbReference>
<evidence type="ECO:0000313" key="6">
    <source>
        <dbReference type="Proteomes" id="UP000003167"/>
    </source>
</evidence>
<organism evidence="5 6">
    <name type="scientific">Segatella maculosa OT 289</name>
    <dbReference type="NCBI Taxonomy" id="999422"/>
    <lineage>
        <taxon>Bacteria</taxon>
        <taxon>Pseudomonadati</taxon>
        <taxon>Bacteroidota</taxon>
        <taxon>Bacteroidia</taxon>
        <taxon>Bacteroidales</taxon>
        <taxon>Prevotellaceae</taxon>
        <taxon>Segatella</taxon>
    </lineage>
</organism>
<dbReference type="Proteomes" id="UP000003167">
    <property type="component" value="Unassembled WGS sequence"/>
</dbReference>
<keyword evidence="4" id="KW-0732">Signal</keyword>
<feature type="signal peptide" evidence="4">
    <location>
        <begin position="1"/>
        <end position="27"/>
    </location>
</feature>
<sequence>MRYAFKYILIASAAGLVVSTTAIPSFAERDKQRKTAVSSTEMPVLSYEDSVKYNTLFLDAILAEAADKTDSAYTLLKQCIELNPNAAEAYYFLAPFESDKKNDSLAIAYLTKAVELSPDNEDYQERLAEYYINAQQYSKAINVYEALVARHGDRTDVLQLLLQLYNQQKDYDNMLRVLARLEQNDGNSEGLTLSKVHVFELKGDKKSACKALQDLCQSYPNDLGYQVMLGNWFMQNNEPKAAFERYQNVLNEEPENAMALASMYDYYTANGDTLKAKDIMMRSLLSKNTDSEAKQSMLKQLIQTNEKAGGDSTIVLNMFDKVLEISPKDAAVAELKVAYMSLKKMPTAAIDSAIIDLLNVTPDRKGARIQLLQDMWSAKNWAQIVEQCHTGLAFNPDELAFYYFMSLAYIQLEKPDLVVETIRKGMAHCDKANKDMVAELYAIMGDYLQKQHQTKESYAAYDSCLAYKSDNIYALNNYAYYLCENGGNLQKAAQMSYKTVEAEPRNASYLDTYAWILFMQGHYTEARIYADQALQNDTDSVASSVILEHAGDIYAQLKDMKKAVDYWQKALKAGSGNEAILMKKIRLKKYIKSR</sequence>
<evidence type="ECO:0000256" key="3">
    <source>
        <dbReference type="PROSITE-ProRule" id="PRU00339"/>
    </source>
</evidence>
<dbReference type="PROSITE" id="PS50005">
    <property type="entry name" value="TPR"/>
    <property type="match status" value="2"/>
</dbReference>
<keyword evidence="1" id="KW-0677">Repeat</keyword>
<dbReference type="Pfam" id="PF14559">
    <property type="entry name" value="TPR_19"/>
    <property type="match status" value="1"/>
</dbReference>
<evidence type="ECO:0000313" key="5">
    <source>
        <dbReference type="EMBL" id="EHO73126.1"/>
    </source>
</evidence>
<dbReference type="STRING" id="999422.HMPREF9944_00719"/>
<dbReference type="SUPFAM" id="SSF48452">
    <property type="entry name" value="TPR-like"/>
    <property type="match status" value="1"/>
</dbReference>
<keyword evidence="6" id="KW-1185">Reference proteome</keyword>
<comment type="caution">
    <text evidence="5">The sequence shown here is derived from an EMBL/GenBank/DDBJ whole genome shotgun (WGS) entry which is preliminary data.</text>
</comment>
<evidence type="ECO:0000256" key="4">
    <source>
        <dbReference type="SAM" id="SignalP"/>
    </source>
</evidence>
<accession>H1HKM5</accession>
<name>H1HKM5_9BACT</name>
<dbReference type="PANTHER" id="PTHR45586">
    <property type="entry name" value="TPR REPEAT-CONTAINING PROTEIN PA4667"/>
    <property type="match status" value="1"/>
</dbReference>
<dbReference type="PANTHER" id="PTHR45586:SF1">
    <property type="entry name" value="LIPOPOLYSACCHARIDE ASSEMBLY PROTEIN B"/>
    <property type="match status" value="1"/>
</dbReference>
<feature type="repeat" description="TPR" evidence="3">
    <location>
        <begin position="87"/>
        <end position="120"/>
    </location>
</feature>
<dbReference type="AlphaFoldDB" id="H1HKM5"/>
<dbReference type="InterPro" id="IPR011990">
    <property type="entry name" value="TPR-like_helical_dom_sf"/>
</dbReference>
<feature type="chain" id="PRO_5003550087" evidence="4">
    <location>
        <begin position="28"/>
        <end position="594"/>
    </location>
</feature>
<dbReference type="RefSeq" id="WP_008564466.1">
    <property type="nucleotide sequence ID" value="NZ_JH594501.1"/>
</dbReference>
<feature type="repeat" description="TPR" evidence="3">
    <location>
        <begin position="544"/>
        <end position="577"/>
    </location>
</feature>
<protein>
    <submittedName>
        <fullName evidence="5">Uncharacterized protein</fullName>
    </submittedName>
</protein>
<dbReference type="Gene3D" id="1.25.40.10">
    <property type="entry name" value="Tetratricopeptide repeat domain"/>
    <property type="match status" value="4"/>
</dbReference>
<dbReference type="HOGENOM" id="CLU_007251_3_1_10"/>
<evidence type="ECO:0000256" key="2">
    <source>
        <dbReference type="ARBA" id="ARBA00022803"/>
    </source>
</evidence>
<dbReference type="PATRIC" id="fig|999422.3.peg.735"/>
<keyword evidence="2 3" id="KW-0802">TPR repeat</keyword>
<evidence type="ECO:0000256" key="1">
    <source>
        <dbReference type="ARBA" id="ARBA00022737"/>
    </source>
</evidence>
<proteinExistence type="predicted"/>
<dbReference type="Pfam" id="PF13174">
    <property type="entry name" value="TPR_6"/>
    <property type="match status" value="1"/>
</dbReference>
<dbReference type="Pfam" id="PF13181">
    <property type="entry name" value="TPR_8"/>
    <property type="match status" value="1"/>
</dbReference>
<reference evidence="5 6" key="1">
    <citation type="submission" date="2011-12" db="EMBL/GenBank/DDBJ databases">
        <title>The Genome Sequence of Prevotella maculosa OT 289.</title>
        <authorList>
            <consortium name="The Broad Institute Genome Sequencing Platform"/>
            <person name="Earl A."/>
            <person name="Ward D."/>
            <person name="Feldgarden M."/>
            <person name="Gevers D."/>
            <person name="Izard J."/>
            <person name="Blanton J.M."/>
            <person name="Mathney J."/>
            <person name="Tanner A.C."/>
            <person name="Dewhirst F.E."/>
            <person name="Young S.K."/>
            <person name="Zeng Q."/>
            <person name="Gargeya S."/>
            <person name="Fitzgerald M."/>
            <person name="Haas B."/>
            <person name="Abouelleil A."/>
            <person name="Alvarado L."/>
            <person name="Arachchi H.M."/>
            <person name="Berlin A."/>
            <person name="Chapman S.B."/>
            <person name="Gearin G."/>
            <person name="Goldberg J."/>
            <person name="Griggs A."/>
            <person name="Gujja S."/>
            <person name="Hansen M."/>
            <person name="Heiman D."/>
            <person name="Howarth C."/>
            <person name="Larimer J."/>
            <person name="Lui A."/>
            <person name="MacDonald P.J.P."/>
            <person name="McCowen C."/>
            <person name="Montmayeur A."/>
            <person name="Murphy C."/>
            <person name="Neiman D."/>
            <person name="Pearson M."/>
            <person name="Priest M."/>
            <person name="Roberts A."/>
            <person name="Saif S."/>
            <person name="Shea T."/>
            <person name="Sisk P."/>
            <person name="Stolte C."/>
            <person name="Sykes S."/>
            <person name="Wortman J."/>
            <person name="Nusbaum C."/>
            <person name="Birren B."/>
        </authorList>
    </citation>
    <scope>NUCLEOTIDE SEQUENCE [LARGE SCALE GENOMIC DNA]</scope>
    <source>
        <strain evidence="5 6">OT 289</strain>
    </source>
</reference>
<dbReference type="InterPro" id="IPR019734">
    <property type="entry name" value="TPR_rpt"/>
</dbReference>
<dbReference type="InterPro" id="IPR051012">
    <property type="entry name" value="CellSynth/LPSAsmb/PSIAsmb"/>
</dbReference>
<gene>
    <name evidence="5" type="ORF">HMPREF9944_00719</name>
</gene>
<dbReference type="SMART" id="SM00028">
    <property type="entry name" value="TPR"/>
    <property type="match status" value="7"/>
</dbReference>